<dbReference type="EMBL" id="LFIV01000298">
    <property type="protein sequence ID" value="KZL64025.1"/>
    <property type="molecule type" value="Genomic_DNA"/>
</dbReference>
<reference evidence="1 2" key="1">
    <citation type="submission" date="2015-06" db="EMBL/GenBank/DDBJ databases">
        <title>Survival trade-offs in plant roots during colonization by closely related pathogenic and mutualistic fungi.</title>
        <authorList>
            <person name="Hacquard S."/>
            <person name="Kracher B."/>
            <person name="Hiruma K."/>
            <person name="Weinman A."/>
            <person name="Muench P."/>
            <person name="Garrido Oter R."/>
            <person name="Ver Loren van Themaat E."/>
            <person name="Dallerey J.-F."/>
            <person name="Damm U."/>
            <person name="Henrissat B."/>
            <person name="Lespinet O."/>
            <person name="Thon M."/>
            <person name="Kemen E."/>
            <person name="McHardy A.C."/>
            <person name="Schulze-Lefert P."/>
            <person name="O'Connell R.J."/>
        </authorList>
    </citation>
    <scope>NUCLEOTIDE SEQUENCE [LARGE SCALE GENOMIC DNA]</scope>
    <source>
        <strain evidence="1 2">0861</strain>
    </source>
</reference>
<evidence type="ECO:0000313" key="2">
    <source>
        <dbReference type="Proteomes" id="UP000076552"/>
    </source>
</evidence>
<protein>
    <submittedName>
        <fullName evidence="1">Transposase</fullName>
    </submittedName>
</protein>
<organism evidence="1 2">
    <name type="scientific">Colletotrichum tofieldiae</name>
    <dbReference type="NCBI Taxonomy" id="708197"/>
    <lineage>
        <taxon>Eukaryota</taxon>
        <taxon>Fungi</taxon>
        <taxon>Dikarya</taxon>
        <taxon>Ascomycota</taxon>
        <taxon>Pezizomycotina</taxon>
        <taxon>Sordariomycetes</taxon>
        <taxon>Hypocreomycetidae</taxon>
        <taxon>Glomerellales</taxon>
        <taxon>Glomerellaceae</taxon>
        <taxon>Colletotrichum</taxon>
        <taxon>Colletotrichum spaethianum species complex</taxon>
    </lineage>
</organism>
<dbReference type="Proteomes" id="UP000076552">
    <property type="component" value="Unassembled WGS sequence"/>
</dbReference>
<gene>
    <name evidence="1" type="ORF">CT0861_11373</name>
</gene>
<accession>A0A161VEL6</accession>
<name>A0A161VEL6_9PEZI</name>
<keyword evidence="2" id="KW-1185">Reference proteome</keyword>
<evidence type="ECO:0000313" key="1">
    <source>
        <dbReference type="EMBL" id="KZL64025.1"/>
    </source>
</evidence>
<proteinExistence type="predicted"/>
<sequence>MPHRDHQPPTSNYHNIFNPYPNHFIFSTYLPYSLMVQYTEDELNQALEAIANGVSSSYLRHPKDHFTKPHNWHPDEGISI</sequence>
<comment type="caution">
    <text evidence="1">The sequence shown here is derived from an EMBL/GenBank/DDBJ whole genome shotgun (WGS) entry which is preliminary data.</text>
</comment>
<dbReference type="AlphaFoldDB" id="A0A161VEL6"/>